<name>A0A151NNL3_ALLMI</name>
<dbReference type="AlphaFoldDB" id="A0A151NNL3"/>
<proteinExistence type="predicted"/>
<evidence type="ECO:0000313" key="1">
    <source>
        <dbReference type="EMBL" id="KYO38432.1"/>
    </source>
</evidence>
<dbReference type="Proteomes" id="UP000050525">
    <property type="component" value="Unassembled WGS sequence"/>
</dbReference>
<comment type="caution">
    <text evidence="1">The sequence shown here is derived from an EMBL/GenBank/DDBJ whole genome shotgun (WGS) entry which is preliminary data.</text>
</comment>
<reference evidence="1 2" key="1">
    <citation type="journal article" date="2012" name="Genome Biol.">
        <title>Sequencing three crocodilian genomes to illuminate the evolution of archosaurs and amniotes.</title>
        <authorList>
            <person name="St John J.A."/>
            <person name="Braun E.L."/>
            <person name="Isberg S.R."/>
            <person name="Miles L.G."/>
            <person name="Chong A.Y."/>
            <person name="Gongora J."/>
            <person name="Dalzell P."/>
            <person name="Moran C."/>
            <person name="Bed'hom B."/>
            <person name="Abzhanov A."/>
            <person name="Burgess S.C."/>
            <person name="Cooksey A.M."/>
            <person name="Castoe T.A."/>
            <person name="Crawford N.G."/>
            <person name="Densmore L.D."/>
            <person name="Drew J.C."/>
            <person name="Edwards S.V."/>
            <person name="Faircloth B.C."/>
            <person name="Fujita M.K."/>
            <person name="Greenwold M.J."/>
            <person name="Hoffmann F.G."/>
            <person name="Howard J.M."/>
            <person name="Iguchi T."/>
            <person name="Janes D.E."/>
            <person name="Khan S.Y."/>
            <person name="Kohno S."/>
            <person name="de Koning A.J."/>
            <person name="Lance S.L."/>
            <person name="McCarthy F.M."/>
            <person name="McCormack J.E."/>
            <person name="Merchant M.E."/>
            <person name="Peterson D.G."/>
            <person name="Pollock D.D."/>
            <person name="Pourmand N."/>
            <person name="Raney B.J."/>
            <person name="Roessler K.A."/>
            <person name="Sanford J.R."/>
            <person name="Sawyer R.H."/>
            <person name="Schmidt C.J."/>
            <person name="Triplett E.W."/>
            <person name="Tuberville T.D."/>
            <person name="Venegas-Anaya M."/>
            <person name="Howard J.T."/>
            <person name="Jarvis E.D."/>
            <person name="Guillette L.J.Jr."/>
            <person name="Glenn T.C."/>
            <person name="Green R.E."/>
            <person name="Ray D.A."/>
        </authorList>
    </citation>
    <scope>NUCLEOTIDE SEQUENCE [LARGE SCALE GENOMIC DNA]</scope>
    <source>
        <strain evidence="1">KSC_2009_1</strain>
    </source>
</reference>
<keyword evidence="2" id="KW-1185">Reference proteome</keyword>
<sequence length="74" mass="8476">MYGYSISLKISPIERVTVTLNLGDIPYGRQDHWQQVKGEKKVNLLEKSCLCLRSIKFLSHLHSKADQGPDQHLI</sequence>
<dbReference type="EMBL" id="AKHW03002524">
    <property type="protein sequence ID" value="KYO38432.1"/>
    <property type="molecule type" value="Genomic_DNA"/>
</dbReference>
<gene>
    <name evidence="1" type="ORF">Y1Q_0015675</name>
</gene>
<organism evidence="1 2">
    <name type="scientific">Alligator mississippiensis</name>
    <name type="common">American alligator</name>
    <dbReference type="NCBI Taxonomy" id="8496"/>
    <lineage>
        <taxon>Eukaryota</taxon>
        <taxon>Metazoa</taxon>
        <taxon>Chordata</taxon>
        <taxon>Craniata</taxon>
        <taxon>Vertebrata</taxon>
        <taxon>Euteleostomi</taxon>
        <taxon>Archelosauria</taxon>
        <taxon>Archosauria</taxon>
        <taxon>Crocodylia</taxon>
        <taxon>Alligatoridae</taxon>
        <taxon>Alligatorinae</taxon>
        <taxon>Alligator</taxon>
    </lineage>
</organism>
<evidence type="ECO:0000313" key="2">
    <source>
        <dbReference type="Proteomes" id="UP000050525"/>
    </source>
</evidence>
<protein>
    <submittedName>
        <fullName evidence="1">Uncharacterized protein</fullName>
    </submittedName>
</protein>
<accession>A0A151NNL3</accession>